<accession>V4A2E0</accession>
<dbReference type="HOGENOM" id="CLU_102697_0_0_1"/>
<dbReference type="OrthoDB" id="5970620at2759"/>
<protein>
    <submittedName>
        <fullName evidence="1">Uncharacterized protein</fullName>
    </submittedName>
</protein>
<dbReference type="GO" id="GO:0045039">
    <property type="term" value="P:protein insertion into mitochondrial inner membrane"/>
    <property type="evidence" value="ECO:0007669"/>
    <property type="project" value="TreeGrafter"/>
</dbReference>
<dbReference type="KEGG" id="lgi:LOTGIDRAFT_106249"/>
<dbReference type="PANTHER" id="PTHR21435:SF1">
    <property type="entry name" value="MITOCHONDRIAL IMPORT INNER MEMBRANE TRANSLOCASE SUBUNIT TIM29"/>
    <property type="match status" value="1"/>
</dbReference>
<dbReference type="GeneID" id="20230082"/>
<evidence type="ECO:0000313" key="1">
    <source>
        <dbReference type="EMBL" id="ESO89105.1"/>
    </source>
</evidence>
<dbReference type="STRING" id="225164.V4A2E0"/>
<dbReference type="OMA" id="WRLKWKM"/>
<dbReference type="CTD" id="20230082"/>
<dbReference type="GO" id="GO:0042721">
    <property type="term" value="C:TIM22 mitochondrial import inner membrane insertion complex"/>
    <property type="evidence" value="ECO:0007669"/>
    <property type="project" value="InterPro"/>
</dbReference>
<dbReference type="EMBL" id="KB202619">
    <property type="protein sequence ID" value="ESO89105.1"/>
    <property type="molecule type" value="Genomic_DNA"/>
</dbReference>
<dbReference type="InterPro" id="IPR019322">
    <property type="entry name" value="TIMM29"/>
</dbReference>
<keyword evidence="2" id="KW-1185">Reference proteome</keyword>
<dbReference type="PANTHER" id="PTHR21435">
    <property type="entry name" value="MITOCHONDRIAL IMPORT INNER MEMBRANE TRANSLOCASE SUBUNIT TIM29"/>
    <property type="match status" value="1"/>
</dbReference>
<gene>
    <name evidence="1" type="ORF">LOTGIDRAFT_106249</name>
</gene>
<evidence type="ECO:0000313" key="2">
    <source>
        <dbReference type="Proteomes" id="UP000030746"/>
    </source>
</evidence>
<dbReference type="Proteomes" id="UP000030746">
    <property type="component" value="Unassembled WGS sequence"/>
</dbReference>
<dbReference type="RefSeq" id="XP_009060146.1">
    <property type="nucleotide sequence ID" value="XM_009061898.1"/>
</dbReference>
<name>V4A2E0_LOTGI</name>
<sequence>MNFQSYLRVFNGLKRAANKVKVPEKVKGGRVEKIGNYFYNIYGDYKAAFLDTLQDIKDKPLKASFYFSLLGTGAVFYKLNPTEASFKELIIENANDLALVGEPIRSKTSDKFMENVIHKFNDGYLRYQNVGLFSIIYKTEYNKGLKLFNAQCKYAKPHWTEFHKSILDVGVLGRWIYIDKAMENYDINEDEWR</sequence>
<dbReference type="AlphaFoldDB" id="V4A2E0"/>
<organism evidence="1 2">
    <name type="scientific">Lottia gigantea</name>
    <name type="common">Giant owl limpet</name>
    <dbReference type="NCBI Taxonomy" id="225164"/>
    <lineage>
        <taxon>Eukaryota</taxon>
        <taxon>Metazoa</taxon>
        <taxon>Spiralia</taxon>
        <taxon>Lophotrochozoa</taxon>
        <taxon>Mollusca</taxon>
        <taxon>Gastropoda</taxon>
        <taxon>Patellogastropoda</taxon>
        <taxon>Lottioidea</taxon>
        <taxon>Lottiidae</taxon>
        <taxon>Lottia</taxon>
    </lineage>
</organism>
<proteinExistence type="predicted"/>
<dbReference type="Pfam" id="PF10171">
    <property type="entry name" value="Tim29"/>
    <property type="match status" value="1"/>
</dbReference>
<reference evidence="1 2" key="1">
    <citation type="journal article" date="2013" name="Nature">
        <title>Insights into bilaterian evolution from three spiralian genomes.</title>
        <authorList>
            <person name="Simakov O."/>
            <person name="Marletaz F."/>
            <person name="Cho S.J."/>
            <person name="Edsinger-Gonzales E."/>
            <person name="Havlak P."/>
            <person name="Hellsten U."/>
            <person name="Kuo D.H."/>
            <person name="Larsson T."/>
            <person name="Lv J."/>
            <person name="Arendt D."/>
            <person name="Savage R."/>
            <person name="Osoegawa K."/>
            <person name="de Jong P."/>
            <person name="Grimwood J."/>
            <person name="Chapman J.A."/>
            <person name="Shapiro H."/>
            <person name="Aerts A."/>
            <person name="Otillar R.P."/>
            <person name="Terry A.Y."/>
            <person name="Boore J.L."/>
            <person name="Grigoriev I.V."/>
            <person name="Lindberg D.R."/>
            <person name="Seaver E.C."/>
            <person name="Weisblat D.A."/>
            <person name="Putnam N.H."/>
            <person name="Rokhsar D.S."/>
        </authorList>
    </citation>
    <scope>NUCLEOTIDE SEQUENCE [LARGE SCALE GENOMIC DNA]</scope>
</reference>